<feature type="domain" description="MobA/VirD2-like nuclease" evidence="1">
    <location>
        <begin position="56"/>
        <end position="186"/>
    </location>
</feature>
<reference evidence="3" key="1">
    <citation type="submission" date="2016-10" db="EMBL/GenBank/DDBJ databases">
        <authorList>
            <person name="Varghese N."/>
            <person name="Submissions S."/>
        </authorList>
    </citation>
    <scope>NUCLEOTIDE SEQUENCE [LARGE SCALE GENOMIC DNA]</scope>
    <source>
        <strain evidence="3">S1b</strain>
    </source>
</reference>
<dbReference type="Pfam" id="PF03432">
    <property type="entry name" value="Relaxase"/>
    <property type="match status" value="1"/>
</dbReference>
<dbReference type="InterPro" id="IPR005094">
    <property type="entry name" value="Endonuclease_MobA/VirD2"/>
</dbReference>
<dbReference type="RefSeq" id="WP_074730937.1">
    <property type="nucleotide sequence ID" value="NZ_FOGW01000031.1"/>
</dbReference>
<dbReference type="AlphaFoldDB" id="A0A1H9UKI8"/>
<proteinExistence type="predicted"/>
<dbReference type="EMBL" id="FOGW01000031">
    <property type="protein sequence ID" value="SES09811.1"/>
    <property type="molecule type" value="Genomic_DNA"/>
</dbReference>
<evidence type="ECO:0000259" key="1">
    <source>
        <dbReference type="Pfam" id="PF03432"/>
    </source>
</evidence>
<accession>A0A1H9UKI8</accession>
<gene>
    <name evidence="2" type="ORF">SAMN02910429_02148</name>
</gene>
<name>A0A1H9UKI8_9FIRM</name>
<organism evidence="2 3">
    <name type="scientific">Lachnobacterium bovis</name>
    <dbReference type="NCBI Taxonomy" id="140626"/>
    <lineage>
        <taxon>Bacteria</taxon>
        <taxon>Bacillati</taxon>
        <taxon>Bacillota</taxon>
        <taxon>Clostridia</taxon>
        <taxon>Lachnospirales</taxon>
        <taxon>Lachnospiraceae</taxon>
        <taxon>Lachnobacterium</taxon>
    </lineage>
</organism>
<protein>
    <submittedName>
        <fullName evidence="2">Relaxase/Mobilisation nuclease domain-containing protein</fullName>
    </submittedName>
</protein>
<evidence type="ECO:0000313" key="3">
    <source>
        <dbReference type="Proteomes" id="UP000182471"/>
    </source>
</evidence>
<evidence type="ECO:0000313" key="2">
    <source>
        <dbReference type="EMBL" id="SES09811.1"/>
    </source>
</evidence>
<dbReference type="Proteomes" id="UP000182471">
    <property type="component" value="Unassembled WGS sequence"/>
</dbReference>
<sequence>MAKGIVVKVWNVKAGGGTRSAASQISDSIDYIENPEKTGIPLNITSESQLGNELTYVTNEVKTAAGLYVGCRHITDISHATDEMMQVKQFYGKLDGRVATHGIVSLDASESDPRNAGKLMELLNELMEKVFPENQVVYAVHTNTENLHIHFIINTVGLDGKKIHMDKMFMRQVMEVEVNNLAEKYGFTPNEAWRKEKTKDPLTFPQRKIMLRNLVDIAIEQTDEFDAFVAYLRNEGLTVNVGRNITLQSDEMPFALRSGQLGDNYSISAIKKRLDSKYDPFKPVVAGDYYASVMPEEMVNIVPKKMKAYEDMTKEEKVEAVHLLRLGRNPWSEARWDNWQMQKMADELKNVGYVYKLVRHYSGGTDQSSTALKKIIEYRQQISVERKEVRGLMKEYKPIISIYQEMKQYMVRACLYDVYGYSEFKDDFEKYKELCHRLEVGYGKSVDEVAELVFELNTKYEYLKAQDKELNAQYKAIKGFIDNGKLKAVSDDFSFFHAVGHSNAVYEARQFGIYASDMKYIIPEKGDVKIRVVTRPAMKDGKPTVETVLTVIDKEGHEGADISSLSMSEKEFNKRIHEIQTEHHIKKCEISRKNIIENVRRV</sequence>
<keyword evidence="3" id="KW-1185">Reference proteome</keyword>